<keyword evidence="3" id="KW-1185">Reference proteome</keyword>
<dbReference type="EMBL" id="JAPFFF010000009">
    <property type="protein sequence ID" value="KAK8882702.1"/>
    <property type="molecule type" value="Genomic_DNA"/>
</dbReference>
<reference evidence="2 3" key="1">
    <citation type="submission" date="2024-04" db="EMBL/GenBank/DDBJ databases">
        <title>Tritrichomonas musculus Genome.</title>
        <authorList>
            <person name="Alves-Ferreira E."/>
            <person name="Grigg M."/>
            <person name="Lorenzi H."/>
            <person name="Galac M."/>
        </authorList>
    </citation>
    <scope>NUCLEOTIDE SEQUENCE [LARGE SCALE GENOMIC DNA]</scope>
    <source>
        <strain evidence="2 3">EAF2021</strain>
    </source>
</reference>
<dbReference type="PANTHER" id="PTHR47979">
    <property type="entry name" value="DRAB11-RELATED"/>
    <property type="match status" value="1"/>
</dbReference>
<comment type="similarity">
    <text evidence="1">Belongs to the small GTPase superfamily. Rab family.</text>
</comment>
<dbReference type="InterPro" id="IPR027417">
    <property type="entry name" value="P-loop_NTPase"/>
</dbReference>
<dbReference type="SMART" id="SM00176">
    <property type="entry name" value="RAN"/>
    <property type="match status" value="1"/>
</dbReference>
<dbReference type="SUPFAM" id="SSF52540">
    <property type="entry name" value="P-loop containing nucleoside triphosphate hydrolases"/>
    <property type="match status" value="1"/>
</dbReference>
<dbReference type="InterPro" id="IPR001806">
    <property type="entry name" value="Small_GTPase"/>
</dbReference>
<dbReference type="CDD" id="cd00154">
    <property type="entry name" value="Rab"/>
    <property type="match status" value="1"/>
</dbReference>
<sequence>MQKKSDFSVKTVIIGDSGVGKTCILTRFTRDFFDETSQPTLGVEFLAKIVETPKHRIELQLWDTAGQELFRSVTRGYYRGSLIAYLVFDITQHSTFDNLEKWQADIKEVALPNVITVLIGNKSDLAEDRRQVTPAEIEAFAKNHKMEYFEVSAKTGENVNKAITSCLSIIDERAESGAFSVPQTNDSIIYDQETSHKSCC</sequence>
<evidence type="ECO:0000313" key="3">
    <source>
        <dbReference type="Proteomes" id="UP001470230"/>
    </source>
</evidence>
<accession>A0ABR2JVD3</accession>
<dbReference type="Pfam" id="PF00071">
    <property type="entry name" value="Ras"/>
    <property type="match status" value="1"/>
</dbReference>
<dbReference type="InterPro" id="IPR005225">
    <property type="entry name" value="Small_GTP-bd"/>
</dbReference>
<dbReference type="PRINTS" id="PR00449">
    <property type="entry name" value="RASTRNSFRMNG"/>
</dbReference>
<organism evidence="2 3">
    <name type="scientific">Tritrichomonas musculus</name>
    <dbReference type="NCBI Taxonomy" id="1915356"/>
    <lineage>
        <taxon>Eukaryota</taxon>
        <taxon>Metamonada</taxon>
        <taxon>Parabasalia</taxon>
        <taxon>Tritrichomonadida</taxon>
        <taxon>Tritrichomonadidae</taxon>
        <taxon>Tritrichomonas</taxon>
    </lineage>
</organism>
<dbReference type="Gene3D" id="3.40.50.300">
    <property type="entry name" value="P-loop containing nucleotide triphosphate hydrolases"/>
    <property type="match status" value="1"/>
</dbReference>
<dbReference type="PROSITE" id="PS51419">
    <property type="entry name" value="RAB"/>
    <property type="match status" value="1"/>
</dbReference>
<comment type="caution">
    <text evidence="2">The sequence shown here is derived from an EMBL/GenBank/DDBJ whole genome shotgun (WGS) entry which is preliminary data.</text>
</comment>
<dbReference type="PROSITE" id="PS51420">
    <property type="entry name" value="RHO"/>
    <property type="match status" value="1"/>
</dbReference>
<evidence type="ECO:0000313" key="2">
    <source>
        <dbReference type="EMBL" id="KAK8882702.1"/>
    </source>
</evidence>
<protein>
    <recommendedName>
        <fullName evidence="4">Small GTP-binding protein</fullName>
    </recommendedName>
</protein>
<dbReference type="SMART" id="SM00174">
    <property type="entry name" value="RHO"/>
    <property type="match status" value="1"/>
</dbReference>
<proteinExistence type="inferred from homology"/>
<evidence type="ECO:0008006" key="4">
    <source>
        <dbReference type="Google" id="ProtNLM"/>
    </source>
</evidence>
<evidence type="ECO:0000256" key="1">
    <source>
        <dbReference type="ARBA" id="ARBA00006270"/>
    </source>
</evidence>
<gene>
    <name evidence="2" type="ORF">M9Y10_045344</name>
</gene>
<dbReference type="PROSITE" id="PS51421">
    <property type="entry name" value="RAS"/>
    <property type="match status" value="1"/>
</dbReference>
<dbReference type="InterPro" id="IPR050209">
    <property type="entry name" value="Rab_GTPases_membrane_traffic"/>
</dbReference>
<dbReference type="Proteomes" id="UP001470230">
    <property type="component" value="Unassembled WGS sequence"/>
</dbReference>
<dbReference type="SMART" id="SM00175">
    <property type="entry name" value="RAB"/>
    <property type="match status" value="1"/>
</dbReference>
<dbReference type="NCBIfam" id="TIGR00231">
    <property type="entry name" value="small_GTP"/>
    <property type="match status" value="1"/>
</dbReference>
<dbReference type="SMART" id="SM00173">
    <property type="entry name" value="RAS"/>
    <property type="match status" value="1"/>
</dbReference>
<name>A0ABR2JVD3_9EUKA</name>